<sequence length="677" mass="71621">MSRADLLALTPQAIASVSNLGLVKRAQKEIEQGKAPRLEELADGTVVGTFEDGNTARLLPGKSLKDSPCSCDSTTVCRHRVAVALAYPAFASASSTAPAPEKAEEAAPEPPWSPGSVEDKALEEMIPRRSLERAESLRQRGYLAQVRRGTFVGEDIPTVSLATCTVRFLVPRNLGYARCDCAVGTGCEHLPLAIWAFRAADARDPTSRELSVEVAREHVASHEGGPAMDAASDLASFLLLEGAQHASTGLAGRFAVARSSLADVKMAWPLAALDELEDLLEAYVARGARYTPAKLSATLAELFARLRAARTSGAVPPRAVLGMDEAPETKLDYVRLVSLGARLFADGRERRAELVLADPASASLLVVRRAFTYAEDQTPEDGAELGRRQGAPGATLEALSRGQVVTSGATRLPDRLVVFSTRGLQRTSVTPQSGDWSLLPAPLLVKDVSALEASLRARPPRFLRPRQLAENVHAFEVSRVVDVAYSPGAQLVRAELEDAGGHGFLVELSHRRVAPGALDALAEGLGGKRGALRYLSGEVRRTARGLVVEPLALSCEGTGVVVLDMQPAAATGPLRTAEDRPPLEPLPAALAELEGCLADAVHQGLRHVVPAWGTRLSAVASRVQELGMKRLAEELGALSKKLDAARVSGLPGDEAALAAAWADAALRVTVGLEQLGA</sequence>
<proteinExistence type="predicted"/>
<reference evidence="4 5" key="1">
    <citation type="submission" date="2014-07" db="EMBL/GenBank/DDBJ databases">
        <title>Draft Genome Sequence of Gephyronic Acid Producer, Cystobacter violaceus Strain Cb vi76.</title>
        <authorList>
            <person name="Stevens D.C."/>
            <person name="Young J."/>
            <person name="Carmichael R."/>
            <person name="Tan J."/>
            <person name="Taylor R.E."/>
        </authorList>
    </citation>
    <scope>NUCLEOTIDE SEQUENCE [LARGE SCALE GENOMIC DNA]</scope>
    <source>
        <strain evidence="4 5">Cb vi76</strain>
    </source>
</reference>
<keyword evidence="1" id="KW-0862">Zinc</keyword>
<dbReference type="PROSITE" id="PS50966">
    <property type="entry name" value="ZF_SWIM"/>
    <property type="match status" value="1"/>
</dbReference>
<accession>A0A084SH19</accession>
<keyword evidence="1" id="KW-0863">Zinc-finger</keyword>
<dbReference type="AlphaFoldDB" id="A0A084SH19"/>
<comment type="caution">
    <text evidence="4">The sequence shown here is derived from an EMBL/GenBank/DDBJ whole genome shotgun (WGS) entry which is preliminary data.</text>
</comment>
<feature type="region of interest" description="Disordered" evidence="2">
    <location>
        <begin position="98"/>
        <end position="119"/>
    </location>
</feature>
<keyword evidence="1" id="KW-0479">Metal-binding</keyword>
<dbReference type="GO" id="GO:0008270">
    <property type="term" value="F:zinc ion binding"/>
    <property type="evidence" value="ECO:0007669"/>
    <property type="project" value="UniProtKB-KW"/>
</dbReference>
<protein>
    <recommendedName>
        <fullName evidence="3">SWIM-type domain-containing protein</fullName>
    </recommendedName>
</protein>
<dbReference type="Proteomes" id="UP000028547">
    <property type="component" value="Unassembled WGS sequence"/>
</dbReference>
<gene>
    <name evidence="4" type="ORF">Q664_45565</name>
</gene>
<dbReference type="RefSeq" id="WP_043411097.1">
    <property type="nucleotide sequence ID" value="NZ_JPMI01000340.1"/>
</dbReference>
<evidence type="ECO:0000256" key="2">
    <source>
        <dbReference type="SAM" id="MobiDB-lite"/>
    </source>
</evidence>
<evidence type="ECO:0000256" key="1">
    <source>
        <dbReference type="PROSITE-ProRule" id="PRU00325"/>
    </source>
</evidence>
<dbReference type="EMBL" id="JPMI01000340">
    <property type="protein sequence ID" value="KFA87754.1"/>
    <property type="molecule type" value="Genomic_DNA"/>
</dbReference>
<feature type="domain" description="SWIM-type" evidence="3">
    <location>
        <begin position="54"/>
        <end position="88"/>
    </location>
</feature>
<evidence type="ECO:0000313" key="4">
    <source>
        <dbReference type="EMBL" id="KFA87754.1"/>
    </source>
</evidence>
<dbReference type="InterPro" id="IPR007527">
    <property type="entry name" value="Znf_SWIM"/>
</dbReference>
<evidence type="ECO:0000259" key="3">
    <source>
        <dbReference type="PROSITE" id="PS50966"/>
    </source>
</evidence>
<evidence type="ECO:0000313" key="5">
    <source>
        <dbReference type="Proteomes" id="UP000028547"/>
    </source>
</evidence>
<name>A0A084SH19_9BACT</name>
<organism evidence="4 5">
    <name type="scientific">Archangium violaceum Cb vi76</name>
    <dbReference type="NCBI Taxonomy" id="1406225"/>
    <lineage>
        <taxon>Bacteria</taxon>
        <taxon>Pseudomonadati</taxon>
        <taxon>Myxococcota</taxon>
        <taxon>Myxococcia</taxon>
        <taxon>Myxococcales</taxon>
        <taxon>Cystobacterineae</taxon>
        <taxon>Archangiaceae</taxon>
        <taxon>Archangium</taxon>
    </lineage>
</organism>